<dbReference type="PRINTS" id="PR00080">
    <property type="entry name" value="SDRFAMILY"/>
</dbReference>
<dbReference type="GO" id="GO:0006654">
    <property type="term" value="P:phosphatidic acid biosynthetic process"/>
    <property type="evidence" value="ECO:0007669"/>
    <property type="project" value="TreeGrafter"/>
</dbReference>
<dbReference type="Proteomes" id="UP000184330">
    <property type="component" value="Unassembled WGS sequence"/>
</dbReference>
<dbReference type="InterPro" id="IPR036291">
    <property type="entry name" value="NAD(P)-bd_dom_sf"/>
</dbReference>
<organism evidence="4 5">
    <name type="scientific">Phialocephala subalpina</name>
    <dbReference type="NCBI Taxonomy" id="576137"/>
    <lineage>
        <taxon>Eukaryota</taxon>
        <taxon>Fungi</taxon>
        <taxon>Dikarya</taxon>
        <taxon>Ascomycota</taxon>
        <taxon>Pezizomycotina</taxon>
        <taxon>Leotiomycetes</taxon>
        <taxon>Helotiales</taxon>
        <taxon>Mollisiaceae</taxon>
        <taxon>Phialocephala</taxon>
        <taxon>Phialocephala fortinii species complex</taxon>
    </lineage>
</organism>
<dbReference type="AlphaFoldDB" id="A0A1L7WJ82"/>
<evidence type="ECO:0000256" key="3">
    <source>
        <dbReference type="RuleBase" id="RU000363"/>
    </source>
</evidence>
<name>A0A1L7WJ82_9HELO</name>
<keyword evidence="5" id="KW-1185">Reference proteome</keyword>
<dbReference type="GO" id="GO:0000140">
    <property type="term" value="F:acylglycerone-phosphate reductase (NADP+) activity"/>
    <property type="evidence" value="ECO:0007669"/>
    <property type="project" value="TreeGrafter"/>
</dbReference>
<protein>
    <submittedName>
        <fullName evidence="4">Related to dehydrogenases with different specificities (Related to short-chain alcohol dehydrogenases)</fullName>
    </submittedName>
</protein>
<sequence>MAEKSVLVTGASSGQIGAALVVAFQQKGFTVFAAVRDPEKAADLSKLQSVHILNLDLTSEASIAEAVEFVQARTSGKGLDVLMNSARVEFVMPLVDSSIVEGKRLFDINIWGTLAMVKAFTPQLIRNRGVVVNMSSIAGLVNTPWLGLYAASESALNTMGETLRLELAPFHVRVLTLVTGCVQADIYKKPGEFQLPPKSIYSRIVSTLADTAEGKLDPEMTPAEIYASRVVADVLKEKTGLVYRGNIATIIRIASWLPSILLDGMLSAKRGLDELAKLERKGKNWLRSAMIISSGTFGVQPGRGTQPQVSGNGPR</sequence>
<dbReference type="Gene3D" id="3.40.50.720">
    <property type="entry name" value="NAD(P)-binding Rossmann-like Domain"/>
    <property type="match status" value="1"/>
</dbReference>
<dbReference type="GO" id="GO:0019433">
    <property type="term" value="P:triglyceride catabolic process"/>
    <property type="evidence" value="ECO:0007669"/>
    <property type="project" value="TreeGrafter"/>
</dbReference>
<dbReference type="Pfam" id="PF00106">
    <property type="entry name" value="adh_short"/>
    <property type="match status" value="1"/>
</dbReference>
<evidence type="ECO:0000313" key="4">
    <source>
        <dbReference type="EMBL" id="CZR52816.1"/>
    </source>
</evidence>
<dbReference type="STRING" id="576137.A0A1L7WJ82"/>
<dbReference type="InterPro" id="IPR002347">
    <property type="entry name" value="SDR_fam"/>
</dbReference>
<comment type="similarity">
    <text evidence="1 3">Belongs to the short-chain dehydrogenases/reductases (SDR) family.</text>
</comment>
<dbReference type="PANTHER" id="PTHR44169:SF6">
    <property type="entry name" value="NADPH-DEPENDENT 1-ACYLDIHYDROXYACETONE PHOSPHATE REDUCTASE"/>
    <property type="match status" value="1"/>
</dbReference>
<dbReference type="SUPFAM" id="SSF51735">
    <property type="entry name" value="NAD(P)-binding Rossmann-fold domains"/>
    <property type="match status" value="1"/>
</dbReference>
<evidence type="ECO:0000256" key="2">
    <source>
        <dbReference type="ARBA" id="ARBA00023002"/>
    </source>
</evidence>
<dbReference type="GO" id="GO:0004806">
    <property type="term" value="F:triacylglycerol lipase activity"/>
    <property type="evidence" value="ECO:0007669"/>
    <property type="project" value="TreeGrafter"/>
</dbReference>
<dbReference type="PANTHER" id="PTHR44169">
    <property type="entry name" value="NADPH-DEPENDENT 1-ACYLDIHYDROXYACETONE PHOSPHATE REDUCTASE"/>
    <property type="match status" value="1"/>
</dbReference>
<dbReference type="OrthoDB" id="2102561at2759"/>
<evidence type="ECO:0000256" key="1">
    <source>
        <dbReference type="ARBA" id="ARBA00006484"/>
    </source>
</evidence>
<reference evidence="4 5" key="1">
    <citation type="submission" date="2016-03" db="EMBL/GenBank/DDBJ databases">
        <authorList>
            <person name="Ploux O."/>
        </authorList>
    </citation>
    <scope>NUCLEOTIDE SEQUENCE [LARGE SCALE GENOMIC DNA]</scope>
    <source>
        <strain evidence="4 5">UAMH 11012</strain>
    </source>
</reference>
<dbReference type="GO" id="GO:0005811">
    <property type="term" value="C:lipid droplet"/>
    <property type="evidence" value="ECO:0007669"/>
    <property type="project" value="TreeGrafter"/>
</dbReference>
<dbReference type="EMBL" id="FJOG01000003">
    <property type="protein sequence ID" value="CZR52816.1"/>
    <property type="molecule type" value="Genomic_DNA"/>
</dbReference>
<keyword evidence="2" id="KW-0560">Oxidoreductase</keyword>
<dbReference type="GO" id="GO:0005783">
    <property type="term" value="C:endoplasmic reticulum"/>
    <property type="evidence" value="ECO:0007669"/>
    <property type="project" value="TreeGrafter"/>
</dbReference>
<proteinExistence type="inferred from homology"/>
<gene>
    <name evidence="4" type="ORF">PAC_02693</name>
</gene>
<dbReference type="PRINTS" id="PR00081">
    <property type="entry name" value="GDHRDH"/>
</dbReference>
<evidence type="ECO:0000313" key="5">
    <source>
        <dbReference type="Proteomes" id="UP000184330"/>
    </source>
</evidence>
<accession>A0A1L7WJ82</accession>